<dbReference type="Pfam" id="PF12708">
    <property type="entry name" value="Pect-lyase_RHGA_epim"/>
    <property type="match status" value="1"/>
</dbReference>
<dbReference type="AlphaFoldDB" id="A0A919N144"/>
<accession>A0A919N144</accession>
<protein>
    <recommendedName>
        <fullName evidence="1">Rhamnogalacturonase A/B/Epimerase-like pectate lyase domain-containing protein</fullName>
    </recommendedName>
</protein>
<sequence length="467" mass="49267">MRVTPLTAAVEASRRWWEQLRDKWPRTGEEEPPSISRRAVLTGGGALVLGAGVTGAATGYYAADGTAPGDGSTIDVRRFGAVGDGRTDDTDALQGALDAARPNGGLVYLPAGTYSTRKLRLYSRVHLRGAGGDATILKLRDGANSAIIESDGFDKLTGTDGTGGASAFSIRDLTLDGNKAKNPEGGYGLRLYGYGYELSEVIIFNCRQDGLYSEWSGASGLPYPSHQMEARITAIRSHHNDGDGLNFNGPHDSMFVNCLAFENKGIGFRMAGESHGSSMVNCHGWGVAQVVSFHLAALSVGCVNCYADLNGGVGVRITRNGCRWVGGIVLGANHVGNRREIGVQFVPGPTSGEPSGCVVDTKIQNCRTAAIDFGSDAGRSHVRAYLTQPGGKGWIGKPHPTTRVEVVESLADVHKNLVVSPAFELRAQEIPGPPGESSVRVFARTVDGATQLVAQFPNGDIKVLAAE</sequence>
<proteinExistence type="predicted"/>
<dbReference type="Gene3D" id="2.160.20.10">
    <property type="entry name" value="Single-stranded right-handed beta-helix, Pectin lyase-like"/>
    <property type="match status" value="1"/>
</dbReference>
<organism evidence="2 3">
    <name type="scientific">Paractinoplanes rishiriensis</name>
    <dbReference type="NCBI Taxonomy" id="1050105"/>
    <lineage>
        <taxon>Bacteria</taxon>
        <taxon>Bacillati</taxon>
        <taxon>Actinomycetota</taxon>
        <taxon>Actinomycetes</taxon>
        <taxon>Micromonosporales</taxon>
        <taxon>Micromonosporaceae</taxon>
        <taxon>Paractinoplanes</taxon>
    </lineage>
</organism>
<dbReference type="InterPro" id="IPR011050">
    <property type="entry name" value="Pectin_lyase_fold/virulence"/>
</dbReference>
<evidence type="ECO:0000313" key="3">
    <source>
        <dbReference type="Proteomes" id="UP000636960"/>
    </source>
</evidence>
<evidence type="ECO:0000313" key="2">
    <source>
        <dbReference type="EMBL" id="GIF00506.1"/>
    </source>
</evidence>
<dbReference type="SUPFAM" id="SSF51126">
    <property type="entry name" value="Pectin lyase-like"/>
    <property type="match status" value="1"/>
</dbReference>
<dbReference type="Proteomes" id="UP000636960">
    <property type="component" value="Unassembled WGS sequence"/>
</dbReference>
<name>A0A919N144_9ACTN</name>
<gene>
    <name evidence="2" type="ORF">Ari01nite_79700</name>
</gene>
<dbReference type="InterPro" id="IPR012334">
    <property type="entry name" value="Pectin_lyas_fold"/>
</dbReference>
<dbReference type="EMBL" id="BOMV01000083">
    <property type="protein sequence ID" value="GIF00506.1"/>
    <property type="molecule type" value="Genomic_DNA"/>
</dbReference>
<reference evidence="2" key="1">
    <citation type="submission" date="2021-01" db="EMBL/GenBank/DDBJ databases">
        <title>Whole genome shotgun sequence of Actinoplanes rishiriensis NBRC 108556.</title>
        <authorList>
            <person name="Komaki H."/>
            <person name="Tamura T."/>
        </authorList>
    </citation>
    <scope>NUCLEOTIDE SEQUENCE</scope>
    <source>
        <strain evidence="2">NBRC 108556</strain>
    </source>
</reference>
<dbReference type="InterPro" id="IPR024535">
    <property type="entry name" value="RHGA/B-epi-like_pectate_lyase"/>
</dbReference>
<evidence type="ECO:0000259" key="1">
    <source>
        <dbReference type="Pfam" id="PF12708"/>
    </source>
</evidence>
<feature type="domain" description="Rhamnogalacturonase A/B/Epimerase-like pectate lyase" evidence="1">
    <location>
        <begin position="74"/>
        <end position="283"/>
    </location>
</feature>
<comment type="caution">
    <text evidence="2">The sequence shown here is derived from an EMBL/GenBank/DDBJ whole genome shotgun (WGS) entry which is preliminary data.</text>
</comment>
<keyword evidence="3" id="KW-1185">Reference proteome</keyword>